<protein>
    <submittedName>
        <fullName evidence="1">Uncharacterized protein</fullName>
    </submittedName>
</protein>
<accession>A0AAP5LQD7</accession>
<evidence type="ECO:0000313" key="2">
    <source>
        <dbReference type="Proteomes" id="UP001254832"/>
    </source>
</evidence>
<dbReference type="Proteomes" id="UP001254832">
    <property type="component" value="Unassembled WGS sequence"/>
</dbReference>
<proteinExistence type="predicted"/>
<evidence type="ECO:0000313" key="1">
    <source>
        <dbReference type="EMBL" id="MDR6723379.1"/>
    </source>
</evidence>
<reference evidence="1" key="1">
    <citation type="submission" date="2023-07" db="EMBL/GenBank/DDBJ databases">
        <title>Sorghum-associated microbial communities from plants grown in Nebraska, USA.</title>
        <authorList>
            <person name="Schachtman D."/>
        </authorList>
    </citation>
    <scope>NUCLEOTIDE SEQUENCE</scope>
    <source>
        <strain evidence="1">BE80</strain>
    </source>
</reference>
<gene>
    <name evidence="1" type="ORF">J2W91_001831</name>
</gene>
<organism evidence="1 2">
    <name type="scientific">Paenibacillus amylolyticus</name>
    <dbReference type="NCBI Taxonomy" id="1451"/>
    <lineage>
        <taxon>Bacteria</taxon>
        <taxon>Bacillati</taxon>
        <taxon>Bacillota</taxon>
        <taxon>Bacilli</taxon>
        <taxon>Bacillales</taxon>
        <taxon>Paenibacillaceae</taxon>
        <taxon>Paenibacillus</taxon>
    </lineage>
</organism>
<dbReference type="AlphaFoldDB" id="A0AAP5LQD7"/>
<sequence>MRLEQLFYVCHVKVMMLQNTLVYSEVDFVK</sequence>
<name>A0AAP5LQD7_PAEAM</name>
<dbReference type="EMBL" id="JAVDTR010000004">
    <property type="protein sequence ID" value="MDR6723379.1"/>
    <property type="molecule type" value="Genomic_DNA"/>
</dbReference>
<comment type="caution">
    <text evidence="1">The sequence shown here is derived from an EMBL/GenBank/DDBJ whole genome shotgun (WGS) entry which is preliminary data.</text>
</comment>